<dbReference type="InterPro" id="IPR013736">
    <property type="entry name" value="Xaa-Pro_dipept_C"/>
</dbReference>
<dbReference type="EMBL" id="QUBR01000003">
    <property type="protein sequence ID" value="REK68848.1"/>
    <property type="molecule type" value="Genomic_DNA"/>
</dbReference>
<dbReference type="Gene3D" id="3.40.50.1820">
    <property type="entry name" value="alpha/beta hydrolase"/>
    <property type="match status" value="1"/>
</dbReference>
<dbReference type="OrthoDB" id="5240615at2"/>
<dbReference type="Gene3D" id="2.60.120.260">
    <property type="entry name" value="Galactose-binding domain-like"/>
    <property type="match status" value="1"/>
</dbReference>
<dbReference type="PANTHER" id="PTHR43056:SF10">
    <property type="entry name" value="COCE_NOND FAMILY, PUTATIVE (AFU_ORTHOLOGUE AFUA_7G00600)-RELATED"/>
    <property type="match status" value="1"/>
</dbReference>
<proteinExistence type="predicted"/>
<organism evidence="3 4">
    <name type="scientific">Aeromicrobium endophyticum</name>
    <dbReference type="NCBI Taxonomy" id="2292704"/>
    <lineage>
        <taxon>Bacteria</taxon>
        <taxon>Bacillati</taxon>
        <taxon>Actinomycetota</taxon>
        <taxon>Actinomycetes</taxon>
        <taxon>Propionibacteriales</taxon>
        <taxon>Nocardioidaceae</taxon>
        <taxon>Aeromicrobium</taxon>
    </lineage>
</organism>
<dbReference type="SUPFAM" id="SSF53474">
    <property type="entry name" value="alpha/beta-Hydrolases"/>
    <property type="match status" value="1"/>
</dbReference>
<dbReference type="SUPFAM" id="SSF49785">
    <property type="entry name" value="Galactose-binding domain-like"/>
    <property type="match status" value="1"/>
</dbReference>
<dbReference type="Pfam" id="PF08530">
    <property type="entry name" value="PepX_C"/>
    <property type="match status" value="1"/>
</dbReference>
<feature type="domain" description="Xaa-Pro dipeptidyl-peptidase C-terminal" evidence="2">
    <location>
        <begin position="342"/>
        <end position="586"/>
    </location>
</feature>
<dbReference type="AlphaFoldDB" id="A0A371NZM0"/>
<reference evidence="3 4" key="1">
    <citation type="submission" date="2018-08" db="EMBL/GenBank/DDBJ databases">
        <title>Aeromicrobium sp. M2KJ-4, whole genome shotgun sequence.</title>
        <authorList>
            <person name="Tuo L."/>
        </authorList>
    </citation>
    <scope>NUCLEOTIDE SEQUENCE [LARGE SCALE GENOMIC DNA]</scope>
    <source>
        <strain evidence="3 4">M2KJ-4</strain>
    </source>
</reference>
<name>A0A371NZM0_9ACTN</name>
<dbReference type="SMART" id="SM00939">
    <property type="entry name" value="PepX_C"/>
    <property type="match status" value="1"/>
</dbReference>
<protein>
    <submittedName>
        <fullName evidence="3">CocE/NonD family hydrolase</fullName>
    </submittedName>
</protein>
<dbReference type="NCBIfam" id="TIGR00976">
    <property type="entry name" value="CocE_NonD"/>
    <property type="match status" value="1"/>
</dbReference>
<dbReference type="InterPro" id="IPR005674">
    <property type="entry name" value="CocE/Ser_esterase"/>
</dbReference>
<evidence type="ECO:0000313" key="3">
    <source>
        <dbReference type="EMBL" id="REK68848.1"/>
    </source>
</evidence>
<keyword evidence="1 3" id="KW-0378">Hydrolase</keyword>
<accession>A0A371NZM0</accession>
<comment type="caution">
    <text evidence="3">The sequence shown here is derived from an EMBL/GenBank/DDBJ whole genome shotgun (WGS) entry which is preliminary data.</text>
</comment>
<dbReference type="Proteomes" id="UP000265581">
    <property type="component" value="Unassembled WGS sequence"/>
</dbReference>
<dbReference type="InterPro" id="IPR000383">
    <property type="entry name" value="Xaa-Pro-like_dom"/>
</dbReference>
<dbReference type="InterPro" id="IPR008979">
    <property type="entry name" value="Galactose-bd-like_sf"/>
</dbReference>
<dbReference type="InterPro" id="IPR050585">
    <property type="entry name" value="Xaa-Pro_dipeptidyl-ppase/CocE"/>
</dbReference>
<evidence type="ECO:0000313" key="4">
    <source>
        <dbReference type="Proteomes" id="UP000265581"/>
    </source>
</evidence>
<keyword evidence="4" id="KW-1185">Reference proteome</keyword>
<sequence length="604" mass="66473">MATTTVDPTRRDSYPPDDQIERFASIYIEVRDGTRLAADIYLPPGRPQRLASLLVFTPYYRRMAGPDDGSRLSHQVDKDVKFFCGHGYALVIVDVRGTGASFGTRPAFRSPQERDDYYDVTDWVVAQDWSDGTVGAFGASYSGAAADFLASTQHPAVKAVVPGFAIWDTYTDMFYPGGLLSRTLTDQYGPMVRALDTDDREALSAFPLYEGVPMTGPASVDADIDGALLREAVLGHQANFDMAHYIRQISCRDDAPPFQEELTAEAISPSAYATGTSAAVLAVSGWFDGAGYCDGAVRRAAARAGDATHLLIGPWDHCAYNANVSPFEADASFDFSLDQEYLDFFDHYLRGRANGFGERARVRYYTLGAGEWKSSENFPPSTSHRHELFLTPEAELLPTPPHEGETSYEVDLRATSGSDTRHRLGVLPRVDEYYADWDGRTDVMHRFSTPPLRSAVTITGYPELTLTMRTSTRDAALFVYLEDVDPDGRARYVTEGTLRLAFAGSSYVDTDGNVRRDFRRADLCPVPDEGVNFSLTLSPTSWKVGAGHRLRLAISGCDVDNFAHVPVGQVPRFSFLHGQRTPSMLRLPSCDAEGVLPIAARGME</sequence>
<dbReference type="InterPro" id="IPR029058">
    <property type="entry name" value="AB_hydrolase_fold"/>
</dbReference>
<dbReference type="PANTHER" id="PTHR43056">
    <property type="entry name" value="PEPTIDASE S9 PROLYL OLIGOPEPTIDASE"/>
    <property type="match status" value="1"/>
</dbReference>
<dbReference type="Gene3D" id="1.10.3020.10">
    <property type="entry name" value="alpha-amino acid ester hydrolase ( Helical cap domain)"/>
    <property type="match status" value="1"/>
</dbReference>
<gene>
    <name evidence="3" type="ORF">DX116_18455</name>
</gene>
<dbReference type="GO" id="GO:0008239">
    <property type="term" value="F:dipeptidyl-peptidase activity"/>
    <property type="evidence" value="ECO:0007669"/>
    <property type="project" value="InterPro"/>
</dbReference>
<dbReference type="Pfam" id="PF02129">
    <property type="entry name" value="Peptidase_S15"/>
    <property type="match status" value="1"/>
</dbReference>
<evidence type="ECO:0000256" key="1">
    <source>
        <dbReference type="ARBA" id="ARBA00022801"/>
    </source>
</evidence>
<evidence type="ECO:0000259" key="2">
    <source>
        <dbReference type="SMART" id="SM00939"/>
    </source>
</evidence>
<dbReference type="RefSeq" id="WP_119705771.1">
    <property type="nucleotide sequence ID" value="NZ_JBHSOI010000001.1"/>
</dbReference>